<dbReference type="RefSeq" id="WP_026099190.1">
    <property type="nucleotide sequence ID" value="NZ_KB235933.1"/>
</dbReference>
<gene>
    <name evidence="1" type="ORF">PROH_06785</name>
</gene>
<dbReference type="STRING" id="317619.GCA_000332315_00103"/>
<accession>A0A0M2PWY8</accession>
<dbReference type="OrthoDB" id="530493at2"/>
<comment type="caution">
    <text evidence="1">The sequence shown here is derived from an EMBL/GenBank/DDBJ whole genome shotgun (WGS) entry which is preliminary data.</text>
</comment>
<protein>
    <submittedName>
        <fullName evidence="1">Uncharacterized protein</fullName>
    </submittedName>
</protein>
<dbReference type="Pfam" id="PF11536">
    <property type="entry name" value="DUF3226"/>
    <property type="match status" value="2"/>
</dbReference>
<keyword evidence="2" id="KW-1185">Reference proteome</keyword>
<evidence type="ECO:0000313" key="2">
    <source>
        <dbReference type="Proteomes" id="UP000034681"/>
    </source>
</evidence>
<dbReference type="Proteomes" id="UP000034681">
    <property type="component" value="Unassembled WGS sequence"/>
</dbReference>
<dbReference type="EMBL" id="AJTX02000004">
    <property type="protein sequence ID" value="KKI99607.1"/>
    <property type="molecule type" value="Genomic_DNA"/>
</dbReference>
<dbReference type="AlphaFoldDB" id="A0A0M2PWY8"/>
<name>A0A0M2PWY8_PROHO</name>
<reference evidence="1" key="1">
    <citation type="submission" date="2012-04" db="EMBL/GenBank/DDBJ databases">
        <authorList>
            <person name="Borisov I.G."/>
            <person name="Ivanikova N.V."/>
            <person name="Pinevich A.V."/>
        </authorList>
    </citation>
    <scope>NUCLEOTIDE SEQUENCE</scope>
    <source>
        <strain evidence="1">CALU 1027</strain>
    </source>
</reference>
<dbReference type="InterPro" id="IPR024508">
    <property type="entry name" value="DUF3226"/>
</dbReference>
<dbReference type="eggNOG" id="ENOG50310W8">
    <property type="taxonomic scope" value="Bacteria"/>
</dbReference>
<organism evidence="1 2">
    <name type="scientific">Prochlorothrix hollandica PCC 9006 = CALU 1027</name>
    <dbReference type="NCBI Taxonomy" id="317619"/>
    <lineage>
        <taxon>Bacteria</taxon>
        <taxon>Bacillati</taxon>
        <taxon>Cyanobacteriota</taxon>
        <taxon>Cyanophyceae</taxon>
        <taxon>Prochlorotrichales</taxon>
        <taxon>Prochlorotrichaceae</taxon>
        <taxon>Prochlorothrix</taxon>
    </lineage>
</organism>
<proteinExistence type="predicted"/>
<evidence type="ECO:0000313" key="1">
    <source>
        <dbReference type="EMBL" id="KKI99607.1"/>
    </source>
</evidence>
<sequence>MANLTGNRPNQNRLIVEGVTEQRVIPELMEKNGVLWSQKQPPVDIKVSGGYEEITAKVISANLKTEGLKALGLIIDADENPQERWQSIRNRALTSIDDLPEDLPETGLIHETQRGIRFGVWIWQNPPGRQLHQALKEKIFQPSHPHAQRFVQWFQDLYRF</sequence>